<keyword evidence="8" id="KW-0521">NADP</keyword>
<evidence type="ECO:0000256" key="3">
    <source>
        <dbReference type="ARBA" id="ARBA00006753"/>
    </source>
</evidence>
<proteinExistence type="inferred from homology"/>
<comment type="caution">
    <text evidence="12">The sequence shown here is derived from an EMBL/GenBank/DDBJ whole genome shotgun (WGS) entry which is preliminary data.</text>
</comment>
<organism evidence="12">
    <name type="scientific">marine sediment metagenome</name>
    <dbReference type="NCBI Taxonomy" id="412755"/>
    <lineage>
        <taxon>unclassified sequences</taxon>
        <taxon>metagenomes</taxon>
        <taxon>ecological metagenomes</taxon>
    </lineage>
</organism>
<evidence type="ECO:0000256" key="1">
    <source>
        <dbReference type="ARBA" id="ARBA00005056"/>
    </source>
</evidence>
<dbReference type="UniPathway" id="UPA00051">
    <property type="reaction ID" value="UER00465"/>
</dbReference>
<evidence type="ECO:0000256" key="7">
    <source>
        <dbReference type="ARBA" id="ARBA00022697"/>
    </source>
</evidence>
<evidence type="ECO:0000256" key="10">
    <source>
        <dbReference type="ARBA" id="ARBA00023167"/>
    </source>
</evidence>
<sequence>MGNKRNIRVGVIGFGTVGSGTVRVLLDNAEVLRSRLGFGLELKYVADKDLKTDRGIKNIPDGVLVDDAQKVLDDPEIDIVVELVGGTTIAKEFILEALRKGKHVVTANKALLAEHGEEIFAEAKKNGKQVGFEASVAGGIPIIKVVREALVANNFSSVLGIINGTSNYILTKMTAQGGEFAEALDEAQNLGYAEADPTFDIEGVDAAHKLTLLASLAYGIPISYDKVYTEGITRITSLDIQLAGELGYKIKPLAIAKESDGEVELRVHPTMVPEDQLIAKVDGVFNAVQVRGDAVGDTLYYGRGAGAMPTASAVVADIAEIATYTNLGATMPMFKISDEPMRVKDIGEIKSRYYFRFSAIDRPGVLSKISGIFGSHNISISSVIQKGRRAGQAVPLVMLTHTAREADILRSVTEIEGLDIVADKPYFIRVEDEESQEL</sequence>
<comment type="similarity">
    <text evidence="3">Belongs to the homoserine dehydrogenase family.</text>
</comment>
<dbReference type="Gene3D" id="3.40.50.720">
    <property type="entry name" value="NAD(P)-binding Rossmann-like Domain"/>
    <property type="match status" value="1"/>
</dbReference>
<evidence type="ECO:0000313" key="12">
    <source>
        <dbReference type="EMBL" id="KKM15371.1"/>
    </source>
</evidence>
<dbReference type="EMBL" id="LAZR01014922">
    <property type="protein sequence ID" value="KKM15371.1"/>
    <property type="molecule type" value="Genomic_DNA"/>
</dbReference>
<keyword evidence="10" id="KW-0486">Methionine biosynthesis</keyword>
<dbReference type="PANTHER" id="PTHR43331">
    <property type="entry name" value="HOMOSERINE DEHYDROGENASE"/>
    <property type="match status" value="1"/>
</dbReference>
<dbReference type="GO" id="GO:0009088">
    <property type="term" value="P:threonine biosynthetic process"/>
    <property type="evidence" value="ECO:0007669"/>
    <property type="project" value="UniProtKB-UniPathway"/>
</dbReference>
<evidence type="ECO:0000256" key="8">
    <source>
        <dbReference type="ARBA" id="ARBA00022857"/>
    </source>
</evidence>
<dbReference type="EC" id="1.1.1.3" evidence="4"/>
<feature type="domain" description="ACT" evidence="11">
    <location>
        <begin position="354"/>
        <end position="429"/>
    </location>
</feature>
<dbReference type="InterPro" id="IPR045865">
    <property type="entry name" value="ACT-like_dom_sf"/>
</dbReference>
<dbReference type="FunFam" id="3.30.70.260:FF:000030">
    <property type="entry name" value="Homoserine dehydrogenase"/>
    <property type="match status" value="1"/>
</dbReference>
<dbReference type="InterPro" id="IPR016204">
    <property type="entry name" value="HDH"/>
</dbReference>
<dbReference type="GO" id="GO:0009086">
    <property type="term" value="P:methionine biosynthetic process"/>
    <property type="evidence" value="ECO:0007669"/>
    <property type="project" value="UniProtKB-KW"/>
</dbReference>
<dbReference type="Pfam" id="PF00742">
    <property type="entry name" value="Homoserine_dh"/>
    <property type="match status" value="1"/>
</dbReference>
<dbReference type="Gene3D" id="3.30.70.260">
    <property type="match status" value="1"/>
</dbReference>
<dbReference type="PROSITE" id="PS01042">
    <property type="entry name" value="HOMOSER_DHGENASE"/>
    <property type="match status" value="1"/>
</dbReference>
<dbReference type="Gene3D" id="3.30.360.10">
    <property type="entry name" value="Dihydrodipicolinate Reductase, domain 2"/>
    <property type="match status" value="1"/>
</dbReference>
<dbReference type="PANTHER" id="PTHR43331:SF1">
    <property type="entry name" value="HOMOSERINE DEHYDROGENASE"/>
    <property type="match status" value="1"/>
</dbReference>
<evidence type="ECO:0000256" key="5">
    <source>
        <dbReference type="ARBA" id="ARBA00013376"/>
    </source>
</evidence>
<dbReference type="UniPathway" id="UPA00050">
    <property type="reaction ID" value="UER00063"/>
</dbReference>
<dbReference type="SUPFAM" id="SSF55347">
    <property type="entry name" value="Glyceraldehyde-3-phosphate dehydrogenase-like, C-terminal domain"/>
    <property type="match status" value="1"/>
</dbReference>
<dbReference type="CDD" id="cd04881">
    <property type="entry name" value="ACT_HSDH-Hom"/>
    <property type="match status" value="1"/>
</dbReference>
<evidence type="ECO:0000256" key="4">
    <source>
        <dbReference type="ARBA" id="ARBA00013213"/>
    </source>
</evidence>
<dbReference type="AlphaFoldDB" id="A0A0F9HIZ4"/>
<evidence type="ECO:0000256" key="6">
    <source>
        <dbReference type="ARBA" id="ARBA00022605"/>
    </source>
</evidence>
<dbReference type="GO" id="GO:0050661">
    <property type="term" value="F:NADP binding"/>
    <property type="evidence" value="ECO:0007669"/>
    <property type="project" value="InterPro"/>
</dbReference>
<keyword evidence="6" id="KW-0028">Amino-acid biosynthesis</keyword>
<accession>A0A0F9HIZ4</accession>
<dbReference type="SUPFAM" id="SSF55021">
    <property type="entry name" value="ACT-like"/>
    <property type="match status" value="1"/>
</dbReference>
<keyword evidence="9" id="KW-0560">Oxidoreductase</keyword>
<dbReference type="NCBIfam" id="NF004976">
    <property type="entry name" value="PRK06349.1"/>
    <property type="match status" value="1"/>
</dbReference>
<keyword evidence="7" id="KW-0791">Threonine biosynthesis</keyword>
<evidence type="ECO:0000256" key="2">
    <source>
        <dbReference type="ARBA" id="ARBA00005062"/>
    </source>
</evidence>
<protein>
    <recommendedName>
        <fullName evidence="5">Homoserine dehydrogenase</fullName>
        <ecNumber evidence="4">1.1.1.3</ecNumber>
    </recommendedName>
</protein>
<dbReference type="GO" id="GO:0004412">
    <property type="term" value="F:homoserine dehydrogenase activity"/>
    <property type="evidence" value="ECO:0007669"/>
    <property type="project" value="UniProtKB-EC"/>
</dbReference>
<dbReference type="PIRSF" id="PIRSF000098">
    <property type="entry name" value="Homoser_dehydrog"/>
    <property type="match status" value="1"/>
</dbReference>
<reference evidence="12" key="1">
    <citation type="journal article" date="2015" name="Nature">
        <title>Complex archaea that bridge the gap between prokaryotes and eukaryotes.</title>
        <authorList>
            <person name="Spang A."/>
            <person name="Saw J.H."/>
            <person name="Jorgensen S.L."/>
            <person name="Zaremba-Niedzwiedzka K."/>
            <person name="Martijn J."/>
            <person name="Lind A.E."/>
            <person name="van Eijk R."/>
            <person name="Schleper C."/>
            <person name="Guy L."/>
            <person name="Ettema T.J."/>
        </authorList>
    </citation>
    <scope>NUCLEOTIDE SEQUENCE</scope>
</reference>
<evidence type="ECO:0000259" key="11">
    <source>
        <dbReference type="PROSITE" id="PS51671"/>
    </source>
</evidence>
<comment type="pathway">
    <text evidence="2">Amino-acid biosynthesis; L-methionine biosynthesis via de novo pathway; L-homoserine from L-aspartate: step 3/3.</text>
</comment>
<dbReference type="InterPro" id="IPR005106">
    <property type="entry name" value="Asp/hSer_DH_NAD-bd"/>
</dbReference>
<dbReference type="InterPro" id="IPR019811">
    <property type="entry name" value="HDH_CS"/>
</dbReference>
<gene>
    <name evidence="12" type="ORF">LCGC14_1696720</name>
</gene>
<dbReference type="InterPro" id="IPR002912">
    <property type="entry name" value="ACT_dom"/>
</dbReference>
<dbReference type="InterPro" id="IPR036291">
    <property type="entry name" value="NAD(P)-bd_dom_sf"/>
</dbReference>
<dbReference type="FunFam" id="3.30.360.10:FF:000005">
    <property type="entry name" value="Homoserine dehydrogenase"/>
    <property type="match status" value="1"/>
</dbReference>
<dbReference type="InterPro" id="IPR001342">
    <property type="entry name" value="HDH_cat"/>
</dbReference>
<dbReference type="Pfam" id="PF03447">
    <property type="entry name" value="NAD_binding_3"/>
    <property type="match status" value="1"/>
</dbReference>
<dbReference type="PROSITE" id="PS51671">
    <property type="entry name" value="ACT"/>
    <property type="match status" value="1"/>
</dbReference>
<dbReference type="Pfam" id="PF01842">
    <property type="entry name" value="ACT"/>
    <property type="match status" value="1"/>
</dbReference>
<name>A0A0F9HIZ4_9ZZZZ</name>
<comment type="pathway">
    <text evidence="1">Amino-acid biosynthesis; L-threonine biosynthesis; L-threonine from L-aspartate: step 3/5.</text>
</comment>
<dbReference type="SUPFAM" id="SSF51735">
    <property type="entry name" value="NAD(P)-binding Rossmann-fold domains"/>
    <property type="match status" value="1"/>
</dbReference>
<evidence type="ECO:0000256" key="9">
    <source>
        <dbReference type="ARBA" id="ARBA00023002"/>
    </source>
</evidence>